<dbReference type="OrthoDB" id="10514954at2759"/>
<dbReference type="Proteomes" id="UP000053660">
    <property type="component" value="Unassembled WGS sequence"/>
</dbReference>
<name>A0A0B1SLI4_OESDE</name>
<sequence length="63" mass="7104">MIAELSGTLSAHPVPEYAKKLTGKALVDYVNSHQSFFRQRKSIAFEAKNVSTEILEVNSYFIK</sequence>
<organism evidence="1 2">
    <name type="scientific">Oesophagostomum dentatum</name>
    <name type="common">Nodular worm</name>
    <dbReference type="NCBI Taxonomy" id="61180"/>
    <lineage>
        <taxon>Eukaryota</taxon>
        <taxon>Metazoa</taxon>
        <taxon>Ecdysozoa</taxon>
        <taxon>Nematoda</taxon>
        <taxon>Chromadorea</taxon>
        <taxon>Rhabditida</taxon>
        <taxon>Rhabditina</taxon>
        <taxon>Rhabditomorpha</taxon>
        <taxon>Strongyloidea</taxon>
        <taxon>Strongylidae</taxon>
        <taxon>Oesophagostomum</taxon>
    </lineage>
</organism>
<proteinExistence type="predicted"/>
<accession>A0A0B1SLI4</accession>
<dbReference type="EMBL" id="KN567006">
    <property type="protein sequence ID" value="KHJ84746.1"/>
    <property type="molecule type" value="Genomic_DNA"/>
</dbReference>
<dbReference type="AlphaFoldDB" id="A0A0B1SLI4"/>
<reference evidence="1 2" key="1">
    <citation type="submission" date="2014-03" db="EMBL/GenBank/DDBJ databases">
        <title>Draft genome of the hookworm Oesophagostomum dentatum.</title>
        <authorList>
            <person name="Mitreva M."/>
        </authorList>
    </citation>
    <scope>NUCLEOTIDE SEQUENCE [LARGE SCALE GENOMIC DNA]</scope>
    <source>
        <strain evidence="1 2">OD-Hann</strain>
    </source>
</reference>
<evidence type="ECO:0000313" key="1">
    <source>
        <dbReference type="EMBL" id="KHJ84746.1"/>
    </source>
</evidence>
<protein>
    <submittedName>
        <fullName evidence="1">Uncharacterized protein</fullName>
    </submittedName>
</protein>
<gene>
    <name evidence="1" type="ORF">OESDEN_15537</name>
</gene>
<keyword evidence="2" id="KW-1185">Reference proteome</keyword>
<evidence type="ECO:0000313" key="2">
    <source>
        <dbReference type="Proteomes" id="UP000053660"/>
    </source>
</evidence>